<dbReference type="EMBL" id="JAZDQT010000003">
    <property type="protein sequence ID" value="MEE1946540.1"/>
    <property type="molecule type" value="Genomic_DNA"/>
</dbReference>
<accession>A0ABU7IAM8</accession>
<name>A0ABU7IAM8_9SPHI</name>
<evidence type="ECO:0000313" key="2">
    <source>
        <dbReference type="Proteomes" id="UP001336835"/>
    </source>
</evidence>
<keyword evidence="2" id="KW-1185">Reference proteome</keyword>
<proteinExistence type="predicted"/>
<sequence length="197" mass="22720">MIEFKKNVKKSLPYDRKQYLDFLDEDINSTTKWYGVSFQLPGGYEGREIGLTEYLEAYAEWFKAIISQLDKGSFWTVNHDGKDMNWLPNDENNLVPLRALFKQNHISNEFKGALLFTKDDLLKFAKELISYPLAVFNEAGYLYENLDVSHSELSFIIKISGHANIDLLSTDQELLTAVINANNSNSFILRPYRGTFL</sequence>
<comment type="caution">
    <text evidence="1">The sequence shown here is derived from an EMBL/GenBank/DDBJ whole genome shotgun (WGS) entry which is preliminary data.</text>
</comment>
<organism evidence="1 2">
    <name type="scientific">Pedobacter albus</name>
    <dbReference type="NCBI Taxonomy" id="3113905"/>
    <lineage>
        <taxon>Bacteria</taxon>
        <taxon>Pseudomonadati</taxon>
        <taxon>Bacteroidota</taxon>
        <taxon>Sphingobacteriia</taxon>
        <taxon>Sphingobacteriales</taxon>
        <taxon>Sphingobacteriaceae</taxon>
        <taxon>Pedobacter</taxon>
    </lineage>
</organism>
<dbReference type="Proteomes" id="UP001336835">
    <property type="component" value="Unassembled WGS sequence"/>
</dbReference>
<dbReference type="RefSeq" id="WP_330108844.1">
    <property type="nucleotide sequence ID" value="NZ_JAZDQT010000003.1"/>
</dbReference>
<reference evidence="1 2" key="1">
    <citation type="submission" date="2024-01" db="EMBL/GenBank/DDBJ databases">
        <title>Pedobacter sp. nov., isolated from fresh soil.</title>
        <authorList>
            <person name="Le N.T.T."/>
        </authorList>
    </citation>
    <scope>NUCLEOTIDE SEQUENCE [LARGE SCALE GENOMIC DNA]</scope>
    <source>
        <strain evidence="1 2">KR3-3</strain>
    </source>
</reference>
<evidence type="ECO:0000313" key="1">
    <source>
        <dbReference type="EMBL" id="MEE1946540.1"/>
    </source>
</evidence>
<gene>
    <name evidence="1" type="ORF">VRU48_15550</name>
</gene>
<protein>
    <submittedName>
        <fullName evidence="1">Uncharacterized protein</fullName>
    </submittedName>
</protein>